<reference evidence="1 2" key="2">
    <citation type="journal article" date="2022" name="Mol. Ecol. Resour.">
        <title>The genomes of chicory, endive, great burdock and yacon provide insights into Asteraceae paleo-polyploidization history and plant inulin production.</title>
        <authorList>
            <person name="Fan W."/>
            <person name="Wang S."/>
            <person name="Wang H."/>
            <person name="Wang A."/>
            <person name="Jiang F."/>
            <person name="Liu H."/>
            <person name="Zhao H."/>
            <person name="Xu D."/>
            <person name="Zhang Y."/>
        </authorList>
    </citation>
    <scope>NUCLEOTIDE SEQUENCE [LARGE SCALE GENOMIC DNA]</scope>
    <source>
        <strain evidence="2">cv. Punajuju</strain>
        <tissue evidence="1">Leaves</tissue>
    </source>
</reference>
<name>A0ACB9AJF2_CICIN</name>
<evidence type="ECO:0000313" key="2">
    <source>
        <dbReference type="Proteomes" id="UP001055811"/>
    </source>
</evidence>
<gene>
    <name evidence="1" type="ORF">L2E82_39765</name>
</gene>
<dbReference type="Proteomes" id="UP001055811">
    <property type="component" value="Linkage Group LG07"/>
</dbReference>
<comment type="caution">
    <text evidence="1">The sequence shown here is derived from an EMBL/GenBank/DDBJ whole genome shotgun (WGS) entry which is preliminary data.</text>
</comment>
<dbReference type="EMBL" id="CM042015">
    <property type="protein sequence ID" value="KAI3709992.1"/>
    <property type="molecule type" value="Genomic_DNA"/>
</dbReference>
<protein>
    <submittedName>
        <fullName evidence="1">Uncharacterized protein</fullName>
    </submittedName>
</protein>
<proteinExistence type="predicted"/>
<sequence>MPPRQNRQRKARMEEIFERDDNNQFEEQVRRIFDERIDHVVDQLTERMTALLDGRESDRRSRGSVIESTEDEGEDFDARPPTRRTPRWNDKSDDRRWEAGLKTDIPEFHGNLQAEEFLDWLATTEEILEFRGVPDERRVSLIATRLRGRATAWWQQLKLTRHRMGKDKINSWEKMKKYLRATFLPYNYPRMMYQRLQNLKQGLRTVDEYTTEFYQLLARNEIQENEDQLVARYVGGLKLQIQEVVNMFDPVCISAAHQRALIVEKQARRTGTNQFVNPFGKVGSPAIGGNTSRAHTTLEKRTTIPTYNKEANTSNLKCFSCGEHGHRQADCKKGGKRVMFADEDGVDAGNENSPEYDETDYEEEIVEGDEGLSLVVRRICLTPRAPEEDWLRNNIFQSTCTILGKVCRLVIDSGSCENIVSEEAVQKLNIRTERHPKPYKLAWLKRGGEVTILKRALIPFSIGAKYRDEVWCDVVTMDACHLLLGRPWQFDRKVTHDGRANSYSFVFEGVKLVLVPNKPTERSTTTTTNPSLLSMAQFSNELKESDVVYVLIGKEVDQPYLVPDSVKALLDEFHDVFPKELPSELPPLRDIQHHIDLEPGAALPHRPHYRMSPREHEELRRQVEELLSKGHIRESMSPVAVPALLTPKKDGTWRMCVDSRAINKITVRYRFPIPRLDDLLDQISGANMFTRLDLKSGYYQIRMRPGDEWKSAFKTREGLYEWLVMPFGLSNAPSTFMRVMNQLLRPFIGKFVVVYFDDILIYSGDPDTHLQHVREVLTVLRHEKFFAAINKCVFMTTKVLFLGYVISGDGLQVDDTKVEAIRLWPRPKSITEVRSFHGLASFYRRFIPHFSGIMSPITDCMKHTTFTWTSEAEKAFVLIKEKLTTAPILVLPDFSQPFELHTDASKTGIGAVLSQNGKPVAFYSEKVSGPRLNYSTYEVEFYAVVQAVRYWRHYLFHREFILYTDHDSLRHLHRQDKISARHARWVSFLEGFTFVVKHKAGISNRVADALSRRTNMLVTMRVEVPGFDSFSELFATDPYFSTIIADVQAGKRTDFLLHNGFLFRGKQLCVPECSLRLKIIQELHGEGHVGRDRTVQLVQESYFWPGMRSEIEKFVQRCRICQMSKGTATNAGLYTPLPVPTKPWVDISMDFVVGLPRTQRGNDSIFVVVDRFSKMAHFIPCKKTTDAVNVAQLFFRDIYRLHGLPTSIVSDRDTRFLSHFWRTLWKMVNTKLNFSSAYHPQTDGQTEVVNRSLGNLLRCLVGDHPKAWDNKLSQAEFAHNHATNRSTGFSPFQVVYSTQPRGPLDLLPFPSTAKDDGRAVTFVEGLFDTHKAVFDNLTAANAKYKFHADKRRRHVEFEVGDFVWAILTKDRFSTGDYNKLKSKKIGPVEILEKINPNAYRLKLPSHVRTADVFNVKHLIPFHDDSSDDDLDQNSRANFVHPGGNDAGQDLEEQALAFLDRFDGLRI</sequence>
<reference evidence="2" key="1">
    <citation type="journal article" date="2022" name="Mol. Ecol. Resour.">
        <title>The genomes of chicory, endive, great burdock and yacon provide insights into Asteraceae palaeo-polyploidization history and plant inulin production.</title>
        <authorList>
            <person name="Fan W."/>
            <person name="Wang S."/>
            <person name="Wang H."/>
            <person name="Wang A."/>
            <person name="Jiang F."/>
            <person name="Liu H."/>
            <person name="Zhao H."/>
            <person name="Xu D."/>
            <person name="Zhang Y."/>
        </authorList>
    </citation>
    <scope>NUCLEOTIDE SEQUENCE [LARGE SCALE GENOMIC DNA]</scope>
    <source>
        <strain evidence="2">cv. Punajuju</strain>
    </source>
</reference>
<keyword evidence="2" id="KW-1185">Reference proteome</keyword>
<accession>A0ACB9AJF2</accession>
<organism evidence="1 2">
    <name type="scientific">Cichorium intybus</name>
    <name type="common">Chicory</name>
    <dbReference type="NCBI Taxonomy" id="13427"/>
    <lineage>
        <taxon>Eukaryota</taxon>
        <taxon>Viridiplantae</taxon>
        <taxon>Streptophyta</taxon>
        <taxon>Embryophyta</taxon>
        <taxon>Tracheophyta</taxon>
        <taxon>Spermatophyta</taxon>
        <taxon>Magnoliopsida</taxon>
        <taxon>eudicotyledons</taxon>
        <taxon>Gunneridae</taxon>
        <taxon>Pentapetalae</taxon>
        <taxon>asterids</taxon>
        <taxon>campanulids</taxon>
        <taxon>Asterales</taxon>
        <taxon>Asteraceae</taxon>
        <taxon>Cichorioideae</taxon>
        <taxon>Cichorieae</taxon>
        <taxon>Cichoriinae</taxon>
        <taxon>Cichorium</taxon>
    </lineage>
</organism>
<evidence type="ECO:0000313" key="1">
    <source>
        <dbReference type="EMBL" id="KAI3709992.1"/>
    </source>
</evidence>